<organism evidence="3 4">
    <name type="scientific">Amycolatopsis sacchari</name>
    <dbReference type="NCBI Taxonomy" id="115433"/>
    <lineage>
        <taxon>Bacteria</taxon>
        <taxon>Bacillati</taxon>
        <taxon>Actinomycetota</taxon>
        <taxon>Actinomycetes</taxon>
        <taxon>Pseudonocardiales</taxon>
        <taxon>Pseudonocardiaceae</taxon>
        <taxon>Amycolatopsis</taxon>
    </lineage>
</organism>
<evidence type="ECO:0000313" key="4">
    <source>
        <dbReference type="Proteomes" id="UP000199025"/>
    </source>
</evidence>
<feature type="region of interest" description="Disordered" evidence="1">
    <location>
        <begin position="189"/>
        <end position="287"/>
    </location>
</feature>
<feature type="region of interest" description="Disordered" evidence="1">
    <location>
        <begin position="369"/>
        <end position="388"/>
    </location>
</feature>
<dbReference type="AlphaFoldDB" id="A0A1I3NNW2"/>
<evidence type="ECO:0000256" key="1">
    <source>
        <dbReference type="SAM" id="MobiDB-lite"/>
    </source>
</evidence>
<feature type="region of interest" description="Disordered" evidence="1">
    <location>
        <begin position="1"/>
        <end position="108"/>
    </location>
</feature>
<evidence type="ECO:0000313" key="3">
    <source>
        <dbReference type="EMBL" id="SFJ11013.1"/>
    </source>
</evidence>
<feature type="compositionally biased region" description="Pro residues" evidence="1">
    <location>
        <begin position="76"/>
        <end position="87"/>
    </location>
</feature>
<feature type="compositionally biased region" description="Low complexity" evidence="1">
    <location>
        <begin position="216"/>
        <end position="243"/>
    </location>
</feature>
<gene>
    <name evidence="3" type="ORF">SAMN05421835_103102</name>
</gene>
<sequence length="388" mass="40292">MTSGADSTDRLPLVTGRHRRGAGTWTPRVPQRSTGGRHSSFASAAIDPPARGSLPLVPPGPEEGGVFPTSRGELPLPKPPERQAPPAKPRRTKVTLTPPTPHDENAEDEDVRVYVAPPETGLGSFDLGSVPASVTPPRTWRKAAWFATASSGGVVLALLFAGSALVGKPTPDQAGDAWIPGLGGGLPTLGGERVVPAPGGGGYPSDPTSGSRNFRSETSTSEPPTTTEAPGSTRNPGVSSSHGVTGGHGLPPVSGGGPGQSGTPSTSTAPPVKPSPTPAPYDADPWRFRIPEGDPQVLAQNSQRYLDTVTEDPQAAYAMTTGELQQEGTQGIEQKYADVAYFQVEHVQVHQYDGKTVCTVKLVRKDGSASTEQRTLTFDGPKIANDGT</sequence>
<keyword evidence="2" id="KW-1133">Transmembrane helix</keyword>
<feature type="compositionally biased region" description="Gly residues" evidence="1">
    <location>
        <begin position="244"/>
        <end position="260"/>
    </location>
</feature>
<dbReference type="EMBL" id="FORP01000003">
    <property type="protein sequence ID" value="SFJ11013.1"/>
    <property type="molecule type" value="Genomic_DNA"/>
</dbReference>
<feature type="transmembrane region" description="Helical" evidence="2">
    <location>
        <begin position="143"/>
        <end position="166"/>
    </location>
</feature>
<keyword evidence="4" id="KW-1185">Reference proteome</keyword>
<proteinExistence type="predicted"/>
<feature type="compositionally biased region" description="Low complexity" evidence="1">
    <location>
        <begin position="261"/>
        <end position="270"/>
    </location>
</feature>
<dbReference type="Proteomes" id="UP000199025">
    <property type="component" value="Unassembled WGS sequence"/>
</dbReference>
<reference evidence="3 4" key="1">
    <citation type="submission" date="2016-10" db="EMBL/GenBank/DDBJ databases">
        <authorList>
            <person name="de Groot N.N."/>
        </authorList>
    </citation>
    <scope>NUCLEOTIDE SEQUENCE [LARGE SCALE GENOMIC DNA]</scope>
    <source>
        <strain evidence="3 4">DSM 44468</strain>
    </source>
</reference>
<keyword evidence="2" id="KW-0812">Transmembrane</keyword>
<accession>A0A1I3NNW2</accession>
<name>A0A1I3NNW2_9PSEU</name>
<evidence type="ECO:0000256" key="2">
    <source>
        <dbReference type="SAM" id="Phobius"/>
    </source>
</evidence>
<keyword evidence="2" id="KW-0472">Membrane</keyword>
<feature type="compositionally biased region" description="Polar residues" evidence="1">
    <location>
        <begin position="31"/>
        <end position="42"/>
    </location>
</feature>
<protein>
    <submittedName>
        <fullName evidence="3">Uncharacterized protein</fullName>
    </submittedName>
</protein>
<dbReference type="STRING" id="115433.SAMN05421835_103102"/>